<organism evidence="5 6">
    <name type="scientific">Halopseudomonas laoshanensis</name>
    <dbReference type="NCBI Taxonomy" id="2268758"/>
    <lineage>
        <taxon>Bacteria</taxon>
        <taxon>Pseudomonadati</taxon>
        <taxon>Pseudomonadota</taxon>
        <taxon>Gammaproteobacteria</taxon>
        <taxon>Pseudomonadales</taxon>
        <taxon>Pseudomonadaceae</taxon>
        <taxon>Halopseudomonas</taxon>
    </lineage>
</organism>
<name>A0A7V7GST8_9GAMM</name>
<dbReference type="Pfam" id="PF00258">
    <property type="entry name" value="Flavodoxin_1"/>
    <property type="match status" value="1"/>
</dbReference>
<evidence type="ECO:0000313" key="5">
    <source>
        <dbReference type="EMBL" id="KAA0692445.1"/>
    </source>
</evidence>
<evidence type="ECO:0000256" key="2">
    <source>
        <dbReference type="ARBA" id="ARBA00022630"/>
    </source>
</evidence>
<protein>
    <submittedName>
        <fullName evidence="5">Flavodoxin</fullName>
    </submittedName>
</protein>
<dbReference type="SUPFAM" id="SSF52218">
    <property type="entry name" value="Flavoproteins"/>
    <property type="match status" value="1"/>
</dbReference>
<dbReference type="InterPro" id="IPR029039">
    <property type="entry name" value="Flavoprotein-like_sf"/>
</dbReference>
<reference evidence="5 6" key="1">
    <citation type="submission" date="2018-07" db="EMBL/GenBank/DDBJ databases">
        <title>Pseudomonas laoshanensis sp. nov., isolated from soil.</title>
        <authorList>
            <person name="Sun J."/>
            <person name="Yu L."/>
            <person name="Wang M."/>
            <person name="Zhang C."/>
        </authorList>
    </citation>
    <scope>NUCLEOTIDE SEQUENCE [LARGE SCALE GENOMIC DNA]</scope>
    <source>
        <strain evidence="5 6">Y22</strain>
    </source>
</reference>
<evidence type="ECO:0000313" key="6">
    <source>
        <dbReference type="Proteomes" id="UP000463138"/>
    </source>
</evidence>
<comment type="caution">
    <text evidence="5">The sequence shown here is derived from an EMBL/GenBank/DDBJ whole genome shotgun (WGS) entry which is preliminary data.</text>
</comment>
<dbReference type="InterPro" id="IPR008254">
    <property type="entry name" value="Flavodoxin/NO_synth"/>
</dbReference>
<dbReference type="Gene3D" id="3.40.50.360">
    <property type="match status" value="1"/>
</dbReference>
<dbReference type="OrthoDB" id="359268at2"/>
<dbReference type="GO" id="GO:0050660">
    <property type="term" value="F:flavin adenine dinucleotide binding"/>
    <property type="evidence" value="ECO:0007669"/>
    <property type="project" value="TreeGrafter"/>
</dbReference>
<dbReference type="PANTHER" id="PTHR19384:SF128">
    <property type="entry name" value="NADPH OXIDOREDUCTASE A"/>
    <property type="match status" value="1"/>
</dbReference>
<comment type="cofactor">
    <cofactor evidence="1">
        <name>FMN</name>
        <dbReference type="ChEBI" id="CHEBI:58210"/>
    </cofactor>
</comment>
<dbReference type="GO" id="GO:0016655">
    <property type="term" value="F:oxidoreductase activity, acting on NAD(P)H, quinone or similar compound as acceptor"/>
    <property type="evidence" value="ECO:0007669"/>
    <property type="project" value="UniProtKB-ARBA"/>
</dbReference>
<feature type="domain" description="Flavodoxin-like" evidence="4">
    <location>
        <begin position="3"/>
        <end position="145"/>
    </location>
</feature>
<dbReference type="Proteomes" id="UP000463138">
    <property type="component" value="Unassembled WGS sequence"/>
</dbReference>
<evidence type="ECO:0000259" key="4">
    <source>
        <dbReference type="PROSITE" id="PS50902"/>
    </source>
</evidence>
<proteinExistence type="predicted"/>
<accession>A0A7V7GST8</accession>
<dbReference type="PROSITE" id="PS50902">
    <property type="entry name" value="FLAVODOXIN_LIKE"/>
    <property type="match status" value="1"/>
</dbReference>
<keyword evidence="3" id="KW-0288">FMN</keyword>
<dbReference type="EMBL" id="QOVF01000006">
    <property type="protein sequence ID" value="KAA0692445.1"/>
    <property type="molecule type" value="Genomic_DNA"/>
</dbReference>
<dbReference type="GO" id="GO:0010181">
    <property type="term" value="F:FMN binding"/>
    <property type="evidence" value="ECO:0007669"/>
    <property type="project" value="InterPro"/>
</dbReference>
<dbReference type="GO" id="GO:0005829">
    <property type="term" value="C:cytosol"/>
    <property type="evidence" value="ECO:0007669"/>
    <property type="project" value="TreeGrafter"/>
</dbReference>
<keyword evidence="6" id="KW-1185">Reference proteome</keyword>
<sequence>MQVAILSGSVFGTADMVADEAVSVCSSAGLNVVRVKPATVDALLASQPESLLVCTSTTGMGELPDSFMPFYLELQSRFPLLTKIPFGVIALGDSAYGDTFCQGGELMRELLLELQAEEVLPMLRLDASESVTPEVDAQPWLEQWVNTLTQRA</sequence>
<dbReference type="RefSeq" id="WP_149333746.1">
    <property type="nucleotide sequence ID" value="NZ_QOVF01000006.1"/>
</dbReference>
<evidence type="ECO:0000256" key="3">
    <source>
        <dbReference type="ARBA" id="ARBA00022643"/>
    </source>
</evidence>
<dbReference type="PANTHER" id="PTHR19384">
    <property type="entry name" value="NITRIC OXIDE SYNTHASE-RELATED"/>
    <property type="match status" value="1"/>
</dbReference>
<gene>
    <name evidence="5" type="ORF">DT594_15940</name>
</gene>
<evidence type="ECO:0000256" key="1">
    <source>
        <dbReference type="ARBA" id="ARBA00001917"/>
    </source>
</evidence>
<dbReference type="AlphaFoldDB" id="A0A7V7GST8"/>
<keyword evidence="2" id="KW-0285">Flavoprotein</keyword>